<protein>
    <recommendedName>
        <fullName evidence="2">DUF6680 domain-containing protein</fullName>
    </recommendedName>
</protein>
<evidence type="ECO:0000259" key="2">
    <source>
        <dbReference type="Pfam" id="PF20385"/>
    </source>
</evidence>
<sequence>MTRFETIMAVLNLVAIVGIPILAVVIGQYLQNRAEKRKDKMQIFRTLMTSRIYGWTVDSVHALNLIDVVFVKDTAVRGAWKNLLDAYSSSEESELMKQKRQNLNYKLLEEMAKNLGYKDRITWETIQNPYVPKGMIDQWEAQARSQQAYNDLLHSMTSIMPKKESKEVTK</sequence>
<dbReference type="Pfam" id="PF20385">
    <property type="entry name" value="DUF6680"/>
    <property type="match status" value="1"/>
</dbReference>
<dbReference type="AlphaFoldDB" id="A0A0M6WHA8"/>
<keyword evidence="4" id="KW-1185">Reference proteome</keyword>
<feature type="domain" description="DUF6680" evidence="2">
    <location>
        <begin position="7"/>
        <end position="162"/>
    </location>
</feature>
<keyword evidence="1" id="KW-0472">Membrane</keyword>
<reference evidence="4" key="1">
    <citation type="submission" date="2015-05" db="EMBL/GenBank/DDBJ databases">
        <authorList>
            <consortium name="Pathogen Informatics"/>
        </authorList>
    </citation>
    <scope>NUCLEOTIDE SEQUENCE [LARGE SCALE GENOMIC DNA]</scope>
    <source>
        <strain evidence="4">M72</strain>
    </source>
</reference>
<accession>A0A0M6WHA8</accession>
<dbReference type="EMBL" id="CVRR01000007">
    <property type="protein sequence ID" value="CRL34713.1"/>
    <property type="molecule type" value="Genomic_DNA"/>
</dbReference>
<proteinExistence type="predicted"/>
<gene>
    <name evidence="3" type="ORF">M72_21941</name>
</gene>
<dbReference type="RefSeq" id="WP_261291784.1">
    <property type="nucleotide sequence ID" value="NZ_CP173697.1"/>
</dbReference>
<organism evidence="3 4">
    <name type="scientific">Roseburia faecis</name>
    <dbReference type="NCBI Taxonomy" id="301302"/>
    <lineage>
        <taxon>Bacteria</taxon>
        <taxon>Bacillati</taxon>
        <taxon>Bacillota</taxon>
        <taxon>Clostridia</taxon>
        <taxon>Lachnospirales</taxon>
        <taxon>Lachnospiraceae</taxon>
        <taxon>Roseburia</taxon>
    </lineage>
</organism>
<keyword evidence="1" id="KW-1133">Transmembrane helix</keyword>
<feature type="transmembrane region" description="Helical" evidence="1">
    <location>
        <begin position="6"/>
        <end position="30"/>
    </location>
</feature>
<dbReference type="InterPro" id="IPR046502">
    <property type="entry name" value="DUF6680"/>
</dbReference>
<keyword evidence="1" id="KW-0812">Transmembrane</keyword>
<name>A0A0M6WHA8_9FIRM</name>
<evidence type="ECO:0000256" key="1">
    <source>
        <dbReference type="SAM" id="Phobius"/>
    </source>
</evidence>
<evidence type="ECO:0000313" key="3">
    <source>
        <dbReference type="EMBL" id="CRL34713.1"/>
    </source>
</evidence>
<dbReference type="Proteomes" id="UP000049979">
    <property type="component" value="Unassembled WGS sequence"/>
</dbReference>
<evidence type="ECO:0000313" key="4">
    <source>
        <dbReference type="Proteomes" id="UP000049979"/>
    </source>
</evidence>